<evidence type="ECO:0000313" key="1">
    <source>
        <dbReference type="EMBL" id="MFD0787936.1"/>
    </source>
</evidence>
<comment type="caution">
    <text evidence="1">The sequence shown here is derived from an EMBL/GenBank/DDBJ whole genome shotgun (WGS) entry which is preliminary data.</text>
</comment>
<gene>
    <name evidence="1" type="ORF">ACFQZ8_28850</name>
</gene>
<organism evidence="1 2">
    <name type="scientific">Micromonospora azadirachtae</name>
    <dbReference type="NCBI Taxonomy" id="1970735"/>
    <lineage>
        <taxon>Bacteria</taxon>
        <taxon>Bacillati</taxon>
        <taxon>Actinomycetota</taxon>
        <taxon>Actinomycetes</taxon>
        <taxon>Micromonosporales</taxon>
        <taxon>Micromonosporaceae</taxon>
        <taxon>Micromonospora</taxon>
    </lineage>
</organism>
<protein>
    <submittedName>
        <fullName evidence="1">Helix-turn-helix domain-containing protein</fullName>
    </submittedName>
</protein>
<sequence>MTAADFGVEPTTATNPEQYVILLRRIRDQSGLAYREIARRARRTGDVLPASTLATMLGRPTLPRRDLVSALLRACDVPDEHVTKWLA</sequence>
<reference evidence="2" key="1">
    <citation type="journal article" date="2019" name="Int. J. Syst. Evol. Microbiol.">
        <title>The Global Catalogue of Microorganisms (GCM) 10K type strain sequencing project: providing services to taxonomists for standard genome sequencing and annotation.</title>
        <authorList>
            <consortium name="The Broad Institute Genomics Platform"/>
            <consortium name="The Broad Institute Genome Sequencing Center for Infectious Disease"/>
            <person name="Wu L."/>
            <person name="Ma J."/>
        </authorList>
    </citation>
    <scope>NUCLEOTIDE SEQUENCE [LARGE SCALE GENOMIC DNA]</scope>
    <source>
        <strain evidence="2">JCM 32148</strain>
    </source>
</reference>
<dbReference type="EMBL" id="JBHTHM010002368">
    <property type="protein sequence ID" value="MFD0787936.1"/>
    <property type="molecule type" value="Genomic_DNA"/>
</dbReference>
<feature type="non-terminal residue" evidence="1">
    <location>
        <position position="87"/>
    </location>
</feature>
<evidence type="ECO:0000313" key="2">
    <source>
        <dbReference type="Proteomes" id="UP001597053"/>
    </source>
</evidence>
<accession>A0ABW3ABJ4</accession>
<keyword evidence="2" id="KW-1185">Reference proteome</keyword>
<name>A0ABW3ABJ4_9ACTN</name>
<dbReference type="Proteomes" id="UP001597053">
    <property type="component" value="Unassembled WGS sequence"/>
</dbReference>
<dbReference type="Pfam" id="PF13560">
    <property type="entry name" value="HTH_31"/>
    <property type="match status" value="1"/>
</dbReference>
<proteinExistence type="predicted"/>